<keyword evidence="6 9" id="KW-1133">Transmembrane helix</keyword>
<dbReference type="Pfam" id="PF01988">
    <property type="entry name" value="VIT1"/>
    <property type="match status" value="2"/>
</dbReference>
<dbReference type="AlphaFoldDB" id="A0A978W1D8"/>
<comment type="caution">
    <text evidence="10">The sequence shown here is derived from an EMBL/GenBank/DDBJ whole genome shotgun (WGS) entry which is preliminary data.</text>
</comment>
<comment type="catalytic activity">
    <reaction evidence="8">
        <text>Fe(2+)(in) = Fe(2+)(out)</text>
        <dbReference type="Rhea" id="RHEA:28486"/>
        <dbReference type="ChEBI" id="CHEBI:29033"/>
    </reaction>
    <physiologicalReaction direction="left-to-right" evidence="8">
        <dbReference type="Rhea" id="RHEA:28487"/>
    </physiologicalReaction>
</comment>
<evidence type="ECO:0000256" key="3">
    <source>
        <dbReference type="ARBA" id="ARBA00022496"/>
    </source>
</evidence>
<feature type="transmembrane region" description="Helical" evidence="9">
    <location>
        <begin position="180"/>
        <end position="198"/>
    </location>
</feature>
<protein>
    <recommendedName>
        <fullName evidence="9">Vacuolar iron transporter</fullName>
    </recommendedName>
</protein>
<dbReference type="GO" id="GO:0030026">
    <property type="term" value="P:intracellular manganese ion homeostasis"/>
    <property type="evidence" value="ECO:0007669"/>
    <property type="project" value="InterPro"/>
</dbReference>
<dbReference type="EMBL" id="JAEACU010000001">
    <property type="protein sequence ID" value="KAH7545772.1"/>
    <property type="molecule type" value="Genomic_DNA"/>
</dbReference>
<keyword evidence="3" id="KW-0410">Iron transport</keyword>
<evidence type="ECO:0000256" key="7">
    <source>
        <dbReference type="ARBA" id="ARBA00023136"/>
    </source>
</evidence>
<gene>
    <name evidence="10" type="ORF">FEM48_Zijuj01G0129300</name>
</gene>
<keyword evidence="7 9" id="KW-0472">Membrane</keyword>
<evidence type="ECO:0000256" key="1">
    <source>
        <dbReference type="ARBA" id="ARBA00004128"/>
    </source>
</evidence>
<dbReference type="GO" id="GO:0005774">
    <property type="term" value="C:vacuolar membrane"/>
    <property type="evidence" value="ECO:0007669"/>
    <property type="project" value="UniProtKB-SubCell"/>
</dbReference>
<comment type="function">
    <text evidence="9">Vacuolar Fe(2+) uptake transporter.</text>
</comment>
<keyword evidence="3" id="KW-0408">Iron</keyword>
<keyword evidence="9" id="KW-0813">Transport</keyword>
<evidence type="ECO:0000256" key="5">
    <source>
        <dbReference type="ARBA" id="ARBA00022692"/>
    </source>
</evidence>
<proteinExistence type="inferred from homology"/>
<evidence type="ECO:0000313" key="10">
    <source>
        <dbReference type="EMBL" id="KAH7545772.1"/>
    </source>
</evidence>
<comment type="similarity">
    <text evidence="2 9">Belongs to the CCC1 family.</text>
</comment>
<dbReference type="Proteomes" id="UP000813462">
    <property type="component" value="Unassembled WGS sequence"/>
</dbReference>
<organism evidence="10 11">
    <name type="scientific">Ziziphus jujuba var. spinosa</name>
    <dbReference type="NCBI Taxonomy" id="714518"/>
    <lineage>
        <taxon>Eukaryota</taxon>
        <taxon>Viridiplantae</taxon>
        <taxon>Streptophyta</taxon>
        <taxon>Embryophyta</taxon>
        <taxon>Tracheophyta</taxon>
        <taxon>Spermatophyta</taxon>
        <taxon>Magnoliopsida</taxon>
        <taxon>eudicotyledons</taxon>
        <taxon>Gunneridae</taxon>
        <taxon>Pentapetalae</taxon>
        <taxon>rosids</taxon>
        <taxon>fabids</taxon>
        <taxon>Rosales</taxon>
        <taxon>Rhamnaceae</taxon>
        <taxon>Paliureae</taxon>
        <taxon>Ziziphus</taxon>
    </lineage>
</organism>
<dbReference type="GO" id="GO:0140315">
    <property type="term" value="F:iron ion sequestering activity"/>
    <property type="evidence" value="ECO:0007669"/>
    <property type="project" value="UniProtKB-UniRule"/>
</dbReference>
<feature type="transmembrane region" description="Helical" evidence="9">
    <location>
        <begin position="63"/>
        <end position="89"/>
    </location>
</feature>
<reference evidence="10" key="1">
    <citation type="journal article" date="2021" name="Front. Plant Sci.">
        <title>Chromosome-Scale Genome Assembly for Chinese Sour Jujube and Insights Into Its Genome Evolution and Domestication Signature.</title>
        <authorList>
            <person name="Shen L.-Y."/>
            <person name="Luo H."/>
            <person name="Wang X.-L."/>
            <person name="Wang X.-M."/>
            <person name="Qiu X.-J."/>
            <person name="Liu H."/>
            <person name="Zhou S.-S."/>
            <person name="Jia K.-H."/>
            <person name="Nie S."/>
            <person name="Bao Y.-T."/>
            <person name="Zhang R.-G."/>
            <person name="Yun Q.-Z."/>
            <person name="Chai Y.-H."/>
            <person name="Lu J.-Y."/>
            <person name="Li Y."/>
            <person name="Zhao S.-W."/>
            <person name="Mao J.-F."/>
            <person name="Jia S.-G."/>
            <person name="Mao Y.-M."/>
        </authorList>
    </citation>
    <scope>NUCLEOTIDE SEQUENCE</scope>
    <source>
        <strain evidence="10">AT0</strain>
        <tissue evidence="10">Leaf</tissue>
    </source>
</reference>
<evidence type="ECO:0000313" key="11">
    <source>
        <dbReference type="Proteomes" id="UP000813462"/>
    </source>
</evidence>
<feature type="transmembrane region" description="Helical" evidence="9">
    <location>
        <begin position="110"/>
        <end position="128"/>
    </location>
</feature>
<evidence type="ECO:0000256" key="8">
    <source>
        <dbReference type="ARBA" id="ARBA00044464"/>
    </source>
</evidence>
<keyword evidence="9" id="KW-0406">Ion transport</keyword>
<feature type="transmembrane region" description="Helical" evidence="9">
    <location>
        <begin position="28"/>
        <end position="51"/>
    </location>
</feature>
<comment type="subcellular location">
    <subcellularLocation>
        <location evidence="1 9">Vacuole membrane</location>
        <topology evidence="1 9">Multi-pass membrane protein</topology>
    </subcellularLocation>
</comment>
<keyword evidence="5 9" id="KW-0812">Transmembrane</keyword>
<dbReference type="PANTHER" id="PTHR31851">
    <property type="entry name" value="FE(2+)/MN(2+) TRANSPORTER PCL1"/>
    <property type="match status" value="1"/>
</dbReference>
<evidence type="ECO:0000256" key="9">
    <source>
        <dbReference type="RuleBase" id="RU369115"/>
    </source>
</evidence>
<name>A0A978W1D8_ZIZJJ</name>
<sequence>MEVNNVESQMHHWQVEDAKHFDYSPRALWLRAIVLGGLEGLVFSAVTMMGIGMLKEEDNKVKLITSFLGLASGAFNVAIAEFVSVYTQYDIMRFQLKRNIRMGKGDQKAGLIPSPIVIAVAASVAYFVGGTVPVLGGGFIRESKWRSFIATIVASSCMIAVGTIGAGVGNSPVARSCVRVLFGGWVMISIGWGKNYILRYIGV</sequence>
<evidence type="ECO:0000256" key="6">
    <source>
        <dbReference type="ARBA" id="ARBA00022989"/>
    </source>
</evidence>
<keyword evidence="4 9" id="KW-0926">Vacuole</keyword>
<evidence type="ECO:0000256" key="2">
    <source>
        <dbReference type="ARBA" id="ARBA00007049"/>
    </source>
</evidence>
<dbReference type="OrthoDB" id="1720293at2759"/>
<accession>A0A978W1D8</accession>
<dbReference type="GO" id="GO:0005381">
    <property type="term" value="F:iron ion transmembrane transporter activity"/>
    <property type="evidence" value="ECO:0007669"/>
    <property type="project" value="UniProtKB-UniRule"/>
</dbReference>
<evidence type="ECO:0000256" key="4">
    <source>
        <dbReference type="ARBA" id="ARBA00022554"/>
    </source>
</evidence>
<dbReference type="GO" id="GO:0005384">
    <property type="term" value="F:manganese ion transmembrane transporter activity"/>
    <property type="evidence" value="ECO:0007669"/>
    <property type="project" value="InterPro"/>
</dbReference>
<feature type="transmembrane region" description="Helical" evidence="9">
    <location>
        <begin position="148"/>
        <end position="168"/>
    </location>
</feature>
<dbReference type="InterPro" id="IPR008217">
    <property type="entry name" value="Ccc1_fam"/>
</dbReference>